<dbReference type="OrthoDB" id="165646at2759"/>
<protein>
    <submittedName>
        <fullName evidence="2">Uncharacterized protein</fullName>
    </submittedName>
</protein>
<evidence type="ECO:0000313" key="2">
    <source>
        <dbReference type="EMBL" id="OQR93742.1"/>
    </source>
</evidence>
<gene>
    <name evidence="2" type="ORF">ACHHYP_20093</name>
</gene>
<proteinExistence type="predicted"/>
<dbReference type="AlphaFoldDB" id="A0A1V9Z722"/>
<organism evidence="2 3">
    <name type="scientific">Achlya hypogyna</name>
    <name type="common">Oomycete</name>
    <name type="synonym">Protoachlya hypogyna</name>
    <dbReference type="NCBI Taxonomy" id="1202772"/>
    <lineage>
        <taxon>Eukaryota</taxon>
        <taxon>Sar</taxon>
        <taxon>Stramenopiles</taxon>
        <taxon>Oomycota</taxon>
        <taxon>Saprolegniomycetes</taxon>
        <taxon>Saprolegniales</taxon>
        <taxon>Achlyaceae</taxon>
        <taxon>Achlya</taxon>
    </lineage>
</organism>
<dbReference type="EMBL" id="JNBR01000397">
    <property type="protein sequence ID" value="OQR93742.1"/>
    <property type="molecule type" value="Genomic_DNA"/>
</dbReference>
<dbReference type="Proteomes" id="UP000243579">
    <property type="component" value="Unassembled WGS sequence"/>
</dbReference>
<feature type="region of interest" description="Disordered" evidence="1">
    <location>
        <begin position="53"/>
        <end position="74"/>
    </location>
</feature>
<comment type="caution">
    <text evidence="2">The sequence shown here is derived from an EMBL/GenBank/DDBJ whole genome shotgun (WGS) entry which is preliminary data.</text>
</comment>
<evidence type="ECO:0000313" key="3">
    <source>
        <dbReference type="Proteomes" id="UP000243579"/>
    </source>
</evidence>
<reference evidence="2 3" key="1">
    <citation type="journal article" date="2014" name="Genome Biol. Evol.">
        <title>The secreted proteins of Achlya hypogyna and Thraustotheca clavata identify the ancestral oomycete secretome and reveal gene acquisitions by horizontal gene transfer.</title>
        <authorList>
            <person name="Misner I."/>
            <person name="Blouin N."/>
            <person name="Leonard G."/>
            <person name="Richards T.A."/>
            <person name="Lane C.E."/>
        </authorList>
    </citation>
    <scope>NUCLEOTIDE SEQUENCE [LARGE SCALE GENOMIC DNA]</scope>
    <source>
        <strain evidence="2 3">ATCC 48635</strain>
    </source>
</reference>
<sequence>MSKQATGLEGDALDRELASLKQTIGLCNPIFQGHVNDWKSTTHYYEEVTSKEKEILSEPPKPAGPKVKVRTDDRSHLRAEPLAKDADIAALLKEVNVTPLDKSSRVRLSLRSNNDEVDVSEVRRKDKVPVAKPIPKAKRLHMNGILHGLPVASNFKLTTTTKEHFDYDAEMKALNRDKDMSHFRKRDTYSEYVEARARFSKMHSVT</sequence>
<name>A0A1V9Z722_ACHHY</name>
<evidence type="ECO:0000256" key="1">
    <source>
        <dbReference type="SAM" id="MobiDB-lite"/>
    </source>
</evidence>
<accession>A0A1V9Z722</accession>
<keyword evidence="3" id="KW-1185">Reference proteome</keyword>